<dbReference type="GO" id="GO:0005634">
    <property type="term" value="C:nucleus"/>
    <property type="evidence" value="ECO:0007669"/>
    <property type="project" value="TreeGrafter"/>
</dbReference>
<evidence type="ECO:0000313" key="5">
    <source>
        <dbReference type="Proteomes" id="UP000278807"/>
    </source>
</evidence>
<keyword evidence="2" id="KW-0808">Transferase</keyword>
<dbReference type="CDD" id="cd02440">
    <property type="entry name" value="AdoMet_MTases"/>
    <property type="match status" value="1"/>
</dbReference>
<accession>A0A0R3TNC2</accession>
<keyword evidence="1" id="KW-0489">Methyltransferase</keyword>
<sequence>MSTDKVIPPELEKKYVHEIYDSIAESFSASRYAPWPGVMKFLQSLPPGAFGADIGCGNGKYLVAVDKEKLPLAPLLASDSSIKLLELVRKRGFDAVASNILALPYRPESLDYFICVAVLHHLSTPERRLEGIISMMKMLKIGGLGLIQVWAKDQSWKGQCATYVKKSDLEENVLDGKVIPGGGILPVQKPRTPFVAPDILLPWKAAKQEDEILVRYYHLFEEGELEKLIASVPSLELIECVYEQGNWSAIVQKIGTKT</sequence>
<reference evidence="4 5" key="2">
    <citation type="submission" date="2018-11" db="EMBL/GenBank/DDBJ databases">
        <authorList>
            <consortium name="Pathogen Informatics"/>
        </authorList>
    </citation>
    <scope>NUCLEOTIDE SEQUENCE [LARGE SCALE GENOMIC DNA]</scope>
</reference>
<dbReference type="InterPro" id="IPR051422">
    <property type="entry name" value="AlkB_tRNA_MeTrf/Diox"/>
</dbReference>
<gene>
    <name evidence="4" type="ORF">HNAJ_LOCUS8867</name>
</gene>
<dbReference type="PANTHER" id="PTHR13069">
    <property type="entry name" value="ALKYLATED DNA REPAIR PROTEIN ALKB HOMOLOG 8"/>
    <property type="match status" value="1"/>
</dbReference>
<dbReference type="GO" id="GO:0005737">
    <property type="term" value="C:cytoplasm"/>
    <property type="evidence" value="ECO:0007669"/>
    <property type="project" value="TreeGrafter"/>
</dbReference>
<dbReference type="AlphaFoldDB" id="A0A0R3TNC2"/>
<evidence type="ECO:0000313" key="6">
    <source>
        <dbReference type="WBParaSite" id="HNAJ_0000887101-mRNA-1"/>
    </source>
</evidence>
<dbReference type="GO" id="GO:0106335">
    <property type="term" value="F:tRNA (5-carboxymethyluridine(34)-5-O)-methyltransferase activity"/>
    <property type="evidence" value="ECO:0007669"/>
    <property type="project" value="TreeGrafter"/>
</dbReference>
<dbReference type="GO" id="GO:0008757">
    <property type="term" value="F:S-adenosylmethionine-dependent methyltransferase activity"/>
    <property type="evidence" value="ECO:0007669"/>
    <property type="project" value="InterPro"/>
</dbReference>
<dbReference type="GO" id="GO:0002098">
    <property type="term" value="P:tRNA wobble uridine modification"/>
    <property type="evidence" value="ECO:0007669"/>
    <property type="project" value="TreeGrafter"/>
</dbReference>
<dbReference type="WBParaSite" id="HNAJ_0000887101-mRNA-1">
    <property type="protein sequence ID" value="HNAJ_0000887101-mRNA-1"/>
    <property type="gene ID" value="HNAJ_0000887101"/>
</dbReference>
<keyword evidence="5" id="KW-1185">Reference proteome</keyword>
<evidence type="ECO:0000256" key="2">
    <source>
        <dbReference type="ARBA" id="ARBA00022679"/>
    </source>
</evidence>
<dbReference type="GO" id="GO:0000049">
    <property type="term" value="F:tRNA binding"/>
    <property type="evidence" value="ECO:0007669"/>
    <property type="project" value="TreeGrafter"/>
</dbReference>
<dbReference type="STRING" id="102285.A0A0R3TNC2"/>
<dbReference type="InterPro" id="IPR029063">
    <property type="entry name" value="SAM-dependent_MTases_sf"/>
</dbReference>
<evidence type="ECO:0000259" key="3">
    <source>
        <dbReference type="Pfam" id="PF08241"/>
    </source>
</evidence>
<dbReference type="Gene3D" id="3.40.50.150">
    <property type="entry name" value="Vaccinia Virus protein VP39"/>
    <property type="match status" value="1"/>
</dbReference>
<reference evidence="6" key="1">
    <citation type="submission" date="2017-02" db="UniProtKB">
        <authorList>
            <consortium name="WormBaseParasite"/>
        </authorList>
    </citation>
    <scope>IDENTIFICATION</scope>
</reference>
<proteinExistence type="predicted"/>
<dbReference type="EMBL" id="UZAE01012412">
    <property type="protein sequence ID" value="VDO05035.1"/>
    <property type="molecule type" value="Genomic_DNA"/>
</dbReference>
<dbReference type="InterPro" id="IPR013216">
    <property type="entry name" value="Methyltransf_11"/>
</dbReference>
<dbReference type="OrthoDB" id="271595at2759"/>
<evidence type="ECO:0000256" key="1">
    <source>
        <dbReference type="ARBA" id="ARBA00022603"/>
    </source>
</evidence>
<protein>
    <submittedName>
        <fullName evidence="6">Methyltransf_11 domain-containing protein</fullName>
    </submittedName>
</protein>
<name>A0A0R3TNC2_RODNA</name>
<evidence type="ECO:0000313" key="4">
    <source>
        <dbReference type="EMBL" id="VDO05035.1"/>
    </source>
</evidence>
<organism evidence="6">
    <name type="scientific">Rodentolepis nana</name>
    <name type="common">Dwarf tapeworm</name>
    <name type="synonym">Hymenolepis nana</name>
    <dbReference type="NCBI Taxonomy" id="102285"/>
    <lineage>
        <taxon>Eukaryota</taxon>
        <taxon>Metazoa</taxon>
        <taxon>Spiralia</taxon>
        <taxon>Lophotrochozoa</taxon>
        <taxon>Platyhelminthes</taxon>
        <taxon>Cestoda</taxon>
        <taxon>Eucestoda</taxon>
        <taxon>Cyclophyllidea</taxon>
        <taxon>Hymenolepididae</taxon>
        <taxon>Rodentolepis</taxon>
    </lineage>
</organism>
<dbReference type="SUPFAM" id="SSF53335">
    <property type="entry name" value="S-adenosyl-L-methionine-dependent methyltransferases"/>
    <property type="match status" value="1"/>
</dbReference>
<dbReference type="Pfam" id="PF08241">
    <property type="entry name" value="Methyltransf_11"/>
    <property type="match status" value="1"/>
</dbReference>
<dbReference type="PANTHER" id="PTHR13069:SF21">
    <property type="entry name" value="ALKYLATED DNA REPAIR PROTEIN ALKB HOMOLOG 8"/>
    <property type="match status" value="1"/>
</dbReference>
<dbReference type="Proteomes" id="UP000278807">
    <property type="component" value="Unassembled WGS sequence"/>
</dbReference>
<feature type="domain" description="Methyltransferase type 11" evidence="3">
    <location>
        <begin position="53"/>
        <end position="144"/>
    </location>
</feature>
<dbReference type="GO" id="GO:0030488">
    <property type="term" value="P:tRNA methylation"/>
    <property type="evidence" value="ECO:0007669"/>
    <property type="project" value="TreeGrafter"/>
</dbReference>